<evidence type="ECO:0000256" key="2">
    <source>
        <dbReference type="ARBA" id="ARBA00004948"/>
    </source>
</evidence>
<evidence type="ECO:0000259" key="12">
    <source>
        <dbReference type="Pfam" id="PF09084"/>
    </source>
</evidence>
<accession>A0A1Z5JPC6</accession>
<reference evidence="13 14" key="1">
    <citation type="journal article" date="2015" name="Plant Cell">
        <title>Oil accumulation by the oleaginous diatom Fistulifera solaris as revealed by the genome and transcriptome.</title>
        <authorList>
            <person name="Tanaka T."/>
            <person name="Maeda Y."/>
            <person name="Veluchamy A."/>
            <person name="Tanaka M."/>
            <person name="Abida H."/>
            <person name="Marechal E."/>
            <person name="Bowler C."/>
            <person name="Muto M."/>
            <person name="Sunaga Y."/>
            <person name="Tanaka M."/>
            <person name="Yoshino T."/>
            <person name="Taniguchi T."/>
            <person name="Fukuda Y."/>
            <person name="Nemoto M."/>
            <person name="Matsumoto M."/>
            <person name="Wong P.S."/>
            <person name="Aburatani S."/>
            <person name="Fujibuchi W."/>
        </authorList>
    </citation>
    <scope>NUCLEOTIDE SEQUENCE [LARGE SCALE GENOMIC DNA]</scope>
    <source>
        <strain evidence="13 14">JPCC DA0580</strain>
    </source>
</reference>
<evidence type="ECO:0000313" key="13">
    <source>
        <dbReference type="EMBL" id="GAX15854.1"/>
    </source>
</evidence>
<keyword evidence="7" id="KW-0663">Pyridoxal phosphate</keyword>
<comment type="similarity">
    <text evidence="3">Belongs to the NMT1/THI5 family.</text>
</comment>
<evidence type="ECO:0000256" key="8">
    <source>
        <dbReference type="ARBA" id="ARBA00022977"/>
    </source>
</evidence>
<sequence>MERIRLALDWKPNVNHSGILAAIHHGWYKEAGIELELIDRELTQSAPQKVESGVADVGLTCIVTLASYREEKDSHPLKAIASLMQEDLSSMAVLESSGIERPAQLDGKRFAACSVGGRNPTITCLIQNDGGKGDITYIQSDRVNLYETVAENKADAIWLFKNWQGAQAEAAGVKLRHFTLGDYGVPYCYPITMFTSPAFIAEHSKTLRTFLATTAKGYAWAVVNPEKMVDILMEQVRDEHKDKAFLEIAFAATRPYFISSKTGSWGHMEPEKVNAYLKWRAEQGLSNGPLEVDEFVTNELLG</sequence>
<dbReference type="PANTHER" id="PTHR31528:SF1">
    <property type="entry name" value="4-AMINO-5-HYDROXYMETHYL-2-METHYLPYRIMIDINE PHOSPHATE SYNTHASE THI11-RELATED"/>
    <property type="match status" value="1"/>
</dbReference>
<evidence type="ECO:0000256" key="11">
    <source>
        <dbReference type="ARBA" id="ARBA00048179"/>
    </source>
</evidence>
<dbReference type="SUPFAM" id="SSF53850">
    <property type="entry name" value="Periplasmic binding protein-like II"/>
    <property type="match status" value="1"/>
</dbReference>
<evidence type="ECO:0000313" key="14">
    <source>
        <dbReference type="Proteomes" id="UP000198406"/>
    </source>
</evidence>
<dbReference type="AlphaFoldDB" id="A0A1Z5JPC6"/>
<evidence type="ECO:0000256" key="6">
    <source>
        <dbReference type="ARBA" id="ARBA00022723"/>
    </source>
</evidence>
<comment type="subunit">
    <text evidence="4">Homodimer.</text>
</comment>
<keyword evidence="6" id="KW-0479">Metal-binding</keyword>
<evidence type="ECO:0000256" key="4">
    <source>
        <dbReference type="ARBA" id="ARBA00011738"/>
    </source>
</evidence>
<dbReference type="GO" id="GO:0009229">
    <property type="term" value="P:thiamine diphosphate biosynthetic process"/>
    <property type="evidence" value="ECO:0007669"/>
    <property type="project" value="UniProtKB-UniPathway"/>
</dbReference>
<evidence type="ECO:0000256" key="3">
    <source>
        <dbReference type="ARBA" id="ARBA00009406"/>
    </source>
</evidence>
<dbReference type="InParanoid" id="A0A1Z5JPC6"/>
<protein>
    <recommendedName>
        <fullName evidence="10">Thiamine pyrimidine synthase</fullName>
    </recommendedName>
</protein>
<organism evidence="13 14">
    <name type="scientific">Fistulifera solaris</name>
    <name type="common">Oleaginous diatom</name>
    <dbReference type="NCBI Taxonomy" id="1519565"/>
    <lineage>
        <taxon>Eukaryota</taxon>
        <taxon>Sar</taxon>
        <taxon>Stramenopiles</taxon>
        <taxon>Ochrophyta</taxon>
        <taxon>Bacillariophyta</taxon>
        <taxon>Bacillariophyceae</taxon>
        <taxon>Bacillariophycidae</taxon>
        <taxon>Naviculales</taxon>
        <taxon>Naviculaceae</taxon>
        <taxon>Fistulifera</taxon>
    </lineage>
</organism>
<keyword evidence="8" id="KW-0784">Thiamine biosynthesis</keyword>
<dbReference type="Gene3D" id="3.40.190.10">
    <property type="entry name" value="Periplasmic binding protein-like II"/>
    <property type="match status" value="2"/>
</dbReference>
<keyword evidence="9" id="KW-0408">Iron</keyword>
<gene>
    <name evidence="13" type="ORF">FisN_2Lh421</name>
</gene>
<dbReference type="Proteomes" id="UP000198406">
    <property type="component" value="Unassembled WGS sequence"/>
</dbReference>
<comment type="caution">
    <text evidence="13">The sequence shown here is derived from an EMBL/GenBank/DDBJ whole genome shotgun (WGS) entry which is preliminary data.</text>
</comment>
<proteinExistence type="inferred from homology"/>
<dbReference type="GO" id="GO:0016740">
    <property type="term" value="F:transferase activity"/>
    <property type="evidence" value="ECO:0007669"/>
    <property type="project" value="UniProtKB-KW"/>
</dbReference>
<dbReference type="GO" id="GO:0009228">
    <property type="term" value="P:thiamine biosynthetic process"/>
    <property type="evidence" value="ECO:0007669"/>
    <property type="project" value="UniProtKB-KW"/>
</dbReference>
<evidence type="ECO:0000256" key="5">
    <source>
        <dbReference type="ARBA" id="ARBA00022679"/>
    </source>
</evidence>
<dbReference type="EMBL" id="BDSP01000097">
    <property type="protein sequence ID" value="GAX15854.1"/>
    <property type="molecule type" value="Genomic_DNA"/>
</dbReference>
<comment type="function">
    <text evidence="1">Responsible for the formation of the pyrimidine heterocycle in the thiamine biosynthesis pathway. Catalyzes the formation of hydroxymethylpyrimidine phosphate (HMP-P) from histidine and pyridoxal phosphate (PLP). The protein uses PLP and the active site histidine to form HMP-P, generating an inactive enzyme. The enzyme can only undergo a single turnover, which suggests it is a suicide enzyme.</text>
</comment>
<keyword evidence="5" id="KW-0808">Transferase</keyword>
<evidence type="ECO:0000256" key="10">
    <source>
        <dbReference type="ARBA" id="ARBA00033171"/>
    </source>
</evidence>
<name>A0A1Z5JPC6_FISSO</name>
<evidence type="ECO:0000256" key="1">
    <source>
        <dbReference type="ARBA" id="ARBA00003469"/>
    </source>
</evidence>
<dbReference type="OrthoDB" id="204515at2759"/>
<dbReference type="InterPro" id="IPR015168">
    <property type="entry name" value="SsuA/THI5"/>
</dbReference>
<dbReference type="GO" id="GO:0046872">
    <property type="term" value="F:metal ion binding"/>
    <property type="evidence" value="ECO:0007669"/>
    <property type="project" value="UniProtKB-KW"/>
</dbReference>
<comment type="catalytic activity">
    <reaction evidence="11">
        <text>N(6)-(pyridoxal phosphate)-L-lysyl-[4-amino-5-hydroxymethyl-2-methylpyrimidine phosphate synthase] + L-histidyl-[4-amino-5-hydroxymethyl-2-methylpyrimidine phosphate synthase] + 2 Fe(3+) + 4 H2O = L-lysyl-[4-amino-5-hydroxymethyl-2-methylpyrimidine phosphate synthase] + (2S)-2-amino-5-hydroxy-4-oxopentanoyl-[4-amino-5-hydroxymethyl-2-methylpyrimidine phosphate synthase] + 4-amino-2-methyl-5-(phosphooxymethyl)pyrimidine + 3-oxopropanoate + 2 Fe(2+) + 2 H(+)</text>
        <dbReference type="Rhea" id="RHEA:65756"/>
        <dbReference type="Rhea" id="RHEA-COMP:16892"/>
        <dbReference type="Rhea" id="RHEA-COMP:16893"/>
        <dbReference type="Rhea" id="RHEA-COMP:16894"/>
        <dbReference type="Rhea" id="RHEA-COMP:16895"/>
        <dbReference type="ChEBI" id="CHEBI:15377"/>
        <dbReference type="ChEBI" id="CHEBI:15378"/>
        <dbReference type="ChEBI" id="CHEBI:29033"/>
        <dbReference type="ChEBI" id="CHEBI:29034"/>
        <dbReference type="ChEBI" id="CHEBI:29969"/>
        <dbReference type="ChEBI" id="CHEBI:29979"/>
        <dbReference type="ChEBI" id="CHEBI:33190"/>
        <dbReference type="ChEBI" id="CHEBI:58354"/>
        <dbReference type="ChEBI" id="CHEBI:143915"/>
        <dbReference type="ChEBI" id="CHEBI:157692"/>
    </reaction>
    <physiologicalReaction direction="left-to-right" evidence="11">
        <dbReference type="Rhea" id="RHEA:65757"/>
    </physiologicalReaction>
</comment>
<comment type="pathway">
    <text evidence="2">Cofactor biosynthesis; thiamine diphosphate biosynthesis.</text>
</comment>
<evidence type="ECO:0000256" key="7">
    <source>
        <dbReference type="ARBA" id="ARBA00022898"/>
    </source>
</evidence>
<dbReference type="PANTHER" id="PTHR31528">
    <property type="entry name" value="4-AMINO-5-HYDROXYMETHYL-2-METHYLPYRIMIDINE PHOSPHATE SYNTHASE THI11-RELATED"/>
    <property type="match status" value="1"/>
</dbReference>
<feature type="domain" description="SsuA/THI5-like" evidence="12">
    <location>
        <begin position="13"/>
        <end position="227"/>
    </location>
</feature>
<evidence type="ECO:0000256" key="9">
    <source>
        <dbReference type="ARBA" id="ARBA00023004"/>
    </source>
</evidence>
<dbReference type="InterPro" id="IPR027939">
    <property type="entry name" value="NMT1/THI5"/>
</dbReference>
<dbReference type="UniPathway" id="UPA00060"/>
<dbReference type="Pfam" id="PF09084">
    <property type="entry name" value="NMT1"/>
    <property type="match status" value="1"/>
</dbReference>
<keyword evidence="14" id="KW-1185">Reference proteome</keyword>